<accession>A0A0D7EQ66</accession>
<protein>
    <submittedName>
        <fullName evidence="3">FAD-dependent oxidoreductase</fullName>
    </submittedName>
</protein>
<comment type="caution">
    <text evidence="3">The sequence shown here is derived from an EMBL/GenBank/DDBJ whole genome shotgun (WGS) entry which is preliminary data.</text>
</comment>
<dbReference type="SUPFAM" id="SSF51905">
    <property type="entry name" value="FAD/NAD(P)-binding domain"/>
    <property type="match status" value="1"/>
</dbReference>
<gene>
    <name evidence="3" type="ORF">OO17_14650</name>
</gene>
<dbReference type="OrthoDB" id="9814969at2"/>
<dbReference type="PANTHER" id="PTHR13847:SF281">
    <property type="entry name" value="FAD DEPENDENT OXIDOREDUCTASE DOMAIN-CONTAINING PROTEIN"/>
    <property type="match status" value="1"/>
</dbReference>
<dbReference type="GO" id="GO:0005737">
    <property type="term" value="C:cytoplasm"/>
    <property type="evidence" value="ECO:0007669"/>
    <property type="project" value="TreeGrafter"/>
</dbReference>
<proteinExistence type="predicted"/>
<evidence type="ECO:0000313" key="4">
    <source>
        <dbReference type="Proteomes" id="UP000032515"/>
    </source>
</evidence>
<dbReference type="Gene3D" id="3.30.9.10">
    <property type="entry name" value="D-Amino Acid Oxidase, subunit A, domain 2"/>
    <property type="match status" value="1"/>
</dbReference>
<evidence type="ECO:0000259" key="2">
    <source>
        <dbReference type="Pfam" id="PF01266"/>
    </source>
</evidence>
<dbReference type="InterPro" id="IPR036188">
    <property type="entry name" value="FAD/NAD-bd_sf"/>
</dbReference>
<dbReference type="PANTHER" id="PTHR13847">
    <property type="entry name" value="SARCOSINE DEHYDROGENASE-RELATED"/>
    <property type="match status" value="1"/>
</dbReference>
<evidence type="ECO:0000313" key="3">
    <source>
        <dbReference type="EMBL" id="KIZ41612.1"/>
    </source>
</evidence>
<name>A0A0D7EQ66_RHOPL</name>
<dbReference type="AlphaFoldDB" id="A0A0D7EQ66"/>
<dbReference type="PRINTS" id="PR00420">
    <property type="entry name" value="RNGMNOXGNASE"/>
</dbReference>
<dbReference type="GO" id="GO:0016491">
    <property type="term" value="F:oxidoreductase activity"/>
    <property type="evidence" value="ECO:0007669"/>
    <property type="project" value="UniProtKB-KW"/>
</dbReference>
<feature type="domain" description="FAD dependent oxidoreductase" evidence="2">
    <location>
        <begin position="51"/>
        <end position="404"/>
    </location>
</feature>
<dbReference type="Pfam" id="PF01266">
    <property type="entry name" value="DAO"/>
    <property type="match status" value="1"/>
</dbReference>
<dbReference type="EMBL" id="JXXE01000291">
    <property type="protein sequence ID" value="KIZ41612.1"/>
    <property type="molecule type" value="Genomic_DNA"/>
</dbReference>
<keyword evidence="1" id="KW-0560">Oxidoreductase</keyword>
<dbReference type="RefSeq" id="WP_044412201.1">
    <property type="nucleotide sequence ID" value="NZ_JXXE01000291.1"/>
</dbReference>
<dbReference type="Proteomes" id="UP000032515">
    <property type="component" value="Unassembled WGS sequence"/>
</dbReference>
<organism evidence="3 4">
    <name type="scientific">Rhodopseudomonas palustris</name>
    <dbReference type="NCBI Taxonomy" id="1076"/>
    <lineage>
        <taxon>Bacteria</taxon>
        <taxon>Pseudomonadati</taxon>
        <taxon>Pseudomonadota</taxon>
        <taxon>Alphaproteobacteria</taxon>
        <taxon>Hyphomicrobiales</taxon>
        <taxon>Nitrobacteraceae</taxon>
        <taxon>Rhodopseudomonas</taxon>
    </lineage>
</organism>
<sequence length="451" mass="49054">MNTADDPQSWTTLAQLAKGKVPDGRMRMQPYWWRAAPPLDGPWPALPARIDVLIVGAGFTGLSAALTLARAGREVLVVDAGVPGFGASTRNGGQVGSGNQKFRVKTLIAMKGERHAVALLKEGVAMLDHIERLIAEENIDCDFVRCGRFRGAMRPDHYEAMARDLEDLHRYTQVAFEMVSRAAQHREIGSELFHGGSLLPLDASLDPGRYHTGLLLRVQSAGGAVRGHAAVRDITPEAGGFNVRFDDGALTARDVLVATNGYTKAVGRFFTQRMVPVGSAQIVTGPIPAALFRQLMPSGRVYGNTSRVFSYFRPAPGERRIIWGGRASHLHDASRPAAYAHLARDLLRAFPGLGNTLVTDGWTGQIGYTFDEFPHLGCAPNGVHYALGYCGTGVSRSTYFGRMIGLKILGHPGSETAFDNMPLPGHPLQFLSRLAVPAIESWYRLRDRGNF</sequence>
<dbReference type="InterPro" id="IPR006076">
    <property type="entry name" value="FAD-dep_OxRdtase"/>
</dbReference>
<reference evidence="3 4" key="1">
    <citation type="submission" date="2014-11" db="EMBL/GenBank/DDBJ databases">
        <title>Genomics and ecophysiology of heterotrophic nitrogen fixing bacteria isolated from estuarine surface water.</title>
        <authorList>
            <person name="Bentzon-Tilia M."/>
            <person name="Severin I."/>
            <person name="Hansen L.H."/>
            <person name="Riemann L."/>
        </authorList>
    </citation>
    <scope>NUCLEOTIDE SEQUENCE [LARGE SCALE GENOMIC DNA]</scope>
    <source>
        <strain evidence="3 4">BAL398</strain>
    </source>
</reference>
<evidence type="ECO:0000256" key="1">
    <source>
        <dbReference type="ARBA" id="ARBA00023002"/>
    </source>
</evidence>
<dbReference type="PATRIC" id="fig|1076.23.peg.3077"/>
<dbReference type="Gene3D" id="3.50.50.60">
    <property type="entry name" value="FAD/NAD(P)-binding domain"/>
    <property type="match status" value="1"/>
</dbReference>